<dbReference type="PROSITE" id="PS51755">
    <property type="entry name" value="OMPR_PHOB"/>
    <property type="match status" value="1"/>
</dbReference>
<keyword evidence="5 8" id="KW-0238">DNA-binding</keyword>
<dbReference type="Gene3D" id="3.40.50.2300">
    <property type="match status" value="1"/>
</dbReference>
<evidence type="ECO:0000313" key="11">
    <source>
        <dbReference type="EMBL" id="NUU77189.1"/>
    </source>
</evidence>
<evidence type="ECO:0000256" key="1">
    <source>
        <dbReference type="ARBA" id="ARBA00004496"/>
    </source>
</evidence>
<keyword evidence="12" id="KW-1185">Reference proteome</keyword>
<evidence type="ECO:0000259" key="10">
    <source>
        <dbReference type="PROSITE" id="PS51755"/>
    </source>
</evidence>
<comment type="caution">
    <text evidence="11">The sequence shown here is derived from an EMBL/GenBank/DDBJ whole genome shotgun (WGS) entry which is preliminary data.</text>
</comment>
<dbReference type="InterPro" id="IPR016032">
    <property type="entry name" value="Sig_transdc_resp-reg_C-effctor"/>
</dbReference>
<dbReference type="Pfam" id="PF00072">
    <property type="entry name" value="Response_reg"/>
    <property type="match status" value="1"/>
</dbReference>
<dbReference type="PROSITE" id="PS50110">
    <property type="entry name" value="RESPONSE_REGULATORY"/>
    <property type="match status" value="1"/>
</dbReference>
<feature type="DNA-binding region" description="OmpR/PhoB-type" evidence="8">
    <location>
        <begin position="132"/>
        <end position="229"/>
    </location>
</feature>
<keyword evidence="3" id="KW-0902">Two-component regulatory system</keyword>
<dbReference type="Proteomes" id="UP000526125">
    <property type="component" value="Unassembled WGS sequence"/>
</dbReference>
<dbReference type="Pfam" id="PF00486">
    <property type="entry name" value="Trans_reg_C"/>
    <property type="match status" value="1"/>
</dbReference>
<comment type="subcellular location">
    <subcellularLocation>
        <location evidence="1">Cytoplasm</location>
    </subcellularLocation>
</comment>
<organism evidence="11 12">
    <name type="scientific">Paenibacillus xylanilyticus</name>
    <dbReference type="NCBI Taxonomy" id="248903"/>
    <lineage>
        <taxon>Bacteria</taxon>
        <taxon>Bacillati</taxon>
        <taxon>Bacillota</taxon>
        <taxon>Bacilli</taxon>
        <taxon>Bacillales</taxon>
        <taxon>Paenibacillaceae</taxon>
        <taxon>Paenibacillus</taxon>
    </lineage>
</organism>
<evidence type="ECO:0000256" key="4">
    <source>
        <dbReference type="ARBA" id="ARBA00023015"/>
    </source>
</evidence>
<keyword evidence="2 7" id="KW-0597">Phosphoprotein</keyword>
<keyword evidence="6" id="KW-0804">Transcription</keyword>
<feature type="domain" description="OmpR/PhoB-type" evidence="10">
    <location>
        <begin position="132"/>
        <end position="229"/>
    </location>
</feature>
<name>A0A7Y6BYA9_9BACL</name>
<keyword evidence="4" id="KW-0805">Transcription regulation</keyword>
<dbReference type="SUPFAM" id="SSF46894">
    <property type="entry name" value="C-terminal effector domain of the bipartite response regulators"/>
    <property type="match status" value="1"/>
</dbReference>
<dbReference type="GO" id="GO:0000156">
    <property type="term" value="F:phosphorelay response regulator activity"/>
    <property type="evidence" value="ECO:0007669"/>
    <property type="project" value="TreeGrafter"/>
</dbReference>
<dbReference type="AlphaFoldDB" id="A0A7Y6BYA9"/>
<dbReference type="FunFam" id="3.40.50.2300:FF:000001">
    <property type="entry name" value="DNA-binding response regulator PhoB"/>
    <property type="match status" value="1"/>
</dbReference>
<dbReference type="PANTHER" id="PTHR48111">
    <property type="entry name" value="REGULATOR OF RPOS"/>
    <property type="match status" value="1"/>
</dbReference>
<evidence type="ECO:0000256" key="8">
    <source>
        <dbReference type="PROSITE-ProRule" id="PRU01091"/>
    </source>
</evidence>
<dbReference type="FunFam" id="1.10.10.10:FF:000018">
    <property type="entry name" value="DNA-binding response regulator ResD"/>
    <property type="match status" value="1"/>
</dbReference>
<evidence type="ECO:0000259" key="9">
    <source>
        <dbReference type="PROSITE" id="PS50110"/>
    </source>
</evidence>
<evidence type="ECO:0000256" key="5">
    <source>
        <dbReference type="ARBA" id="ARBA00023125"/>
    </source>
</evidence>
<proteinExistence type="predicted"/>
<feature type="modified residue" description="4-aspartylphosphate" evidence="7">
    <location>
        <position position="53"/>
    </location>
</feature>
<dbReference type="PANTHER" id="PTHR48111:SF73">
    <property type="entry name" value="ALKALINE PHOSPHATASE SYNTHESIS TRANSCRIPTIONAL REGULATORY PROTEIN PHOP"/>
    <property type="match status" value="1"/>
</dbReference>
<dbReference type="SMART" id="SM00862">
    <property type="entry name" value="Trans_reg_C"/>
    <property type="match status" value="1"/>
</dbReference>
<dbReference type="InterPro" id="IPR036388">
    <property type="entry name" value="WH-like_DNA-bd_sf"/>
</dbReference>
<dbReference type="EMBL" id="JABMCB010000190">
    <property type="protein sequence ID" value="NUU77189.1"/>
    <property type="molecule type" value="Genomic_DNA"/>
</dbReference>
<dbReference type="CDD" id="cd00383">
    <property type="entry name" value="trans_reg_C"/>
    <property type="match status" value="1"/>
</dbReference>
<evidence type="ECO:0000256" key="6">
    <source>
        <dbReference type="ARBA" id="ARBA00023163"/>
    </source>
</evidence>
<dbReference type="InterPro" id="IPR001867">
    <property type="entry name" value="OmpR/PhoB-type_DNA-bd"/>
</dbReference>
<evidence type="ECO:0000313" key="12">
    <source>
        <dbReference type="Proteomes" id="UP000526125"/>
    </source>
</evidence>
<dbReference type="InterPro" id="IPR039420">
    <property type="entry name" value="WalR-like"/>
</dbReference>
<evidence type="ECO:0000256" key="2">
    <source>
        <dbReference type="ARBA" id="ARBA00022553"/>
    </source>
</evidence>
<dbReference type="SMART" id="SM00448">
    <property type="entry name" value="REC"/>
    <property type="match status" value="1"/>
</dbReference>
<sequence>MNKKVLVVDDESSIVSAIAYALRREGYEVETANDGEEALVKVASFHPQVMILDVMMPRLDGYGVCRRLEDRDDIGIILLTVKNDIVDKIVGLEMGADDYMTKPFEIRELLARVKALMRRVEKSSPPADEQKSQAIVNGDLRIHVAHRTVTVKEEKLDLTPKEFDLLTILMSNPERVYTRDDLLDRVWGMEYAGGTRTVDIHIQRLRKKIGDTDQQKLQTVYGIGYKASAPNPGGSA</sequence>
<dbReference type="InterPro" id="IPR001789">
    <property type="entry name" value="Sig_transdc_resp-reg_receiver"/>
</dbReference>
<dbReference type="GO" id="GO:0006355">
    <property type="term" value="P:regulation of DNA-templated transcription"/>
    <property type="evidence" value="ECO:0007669"/>
    <property type="project" value="InterPro"/>
</dbReference>
<dbReference type="GO" id="GO:0005829">
    <property type="term" value="C:cytosol"/>
    <property type="evidence" value="ECO:0007669"/>
    <property type="project" value="TreeGrafter"/>
</dbReference>
<dbReference type="Gene3D" id="1.10.10.10">
    <property type="entry name" value="Winged helix-like DNA-binding domain superfamily/Winged helix DNA-binding domain"/>
    <property type="match status" value="1"/>
</dbReference>
<feature type="domain" description="Response regulatory" evidence="9">
    <location>
        <begin position="4"/>
        <end position="117"/>
    </location>
</feature>
<gene>
    <name evidence="11" type="ORF">HP552_18395</name>
</gene>
<accession>A0A7Y6BYA9</accession>
<reference evidence="11 12" key="1">
    <citation type="submission" date="2020-05" db="EMBL/GenBank/DDBJ databases">
        <title>Genome Sequencing of Type Strains.</title>
        <authorList>
            <person name="Lemaire J.F."/>
            <person name="Inderbitzin P."/>
            <person name="Gregorio O.A."/>
            <person name="Collins S.B."/>
            <person name="Wespe N."/>
            <person name="Knight-Connoni V."/>
        </authorList>
    </citation>
    <scope>NUCLEOTIDE SEQUENCE [LARGE SCALE GENOMIC DNA]</scope>
    <source>
        <strain evidence="11 12">LMG 21957</strain>
    </source>
</reference>
<evidence type="ECO:0000256" key="3">
    <source>
        <dbReference type="ARBA" id="ARBA00023012"/>
    </source>
</evidence>
<protein>
    <submittedName>
        <fullName evidence="11">Response regulator transcription factor</fullName>
    </submittedName>
</protein>
<dbReference type="RefSeq" id="WP_175396851.1">
    <property type="nucleotide sequence ID" value="NZ_JABMCB010000190.1"/>
</dbReference>
<dbReference type="SUPFAM" id="SSF52172">
    <property type="entry name" value="CheY-like"/>
    <property type="match status" value="1"/>
</dbReference>
<dbReference type="Gene3D" id="6.10.250.690">
    <property type="match status" value="1"/>
</dbReference>
<dbReference type="GO" id="GO:0032993">
    <property type="term" value="C:protein-DNA complex"/>
    <property type="evidence" value="ECO:0007669"/>
    <property type="project" value="TreeGrafter"/>
</dbReference>
<evidence type="ECO:0000256" key="7">
    <source>
        <dbReference type="PROSITE-ProRule" id="PRU00169"/>
    </source>
</evidence>
<dbReference type="InterPro" id="IPR011006">
    <property type="entry name" value="CheY-like_superfamily"/>
</dbReference>
<dbReference type="GO" id="GO:0000976">
    <property type="term" value="F:transcription cis-regulatory region binding"/>
    <property type="evidence" value="ECO:0007669"/>
    <property type="project" value="TreeGrafter"/>
</dbReference>